<feature type="transmembrane region" description="Helical" evidence="1">
    <location>
        <begin position="93"/>
        <end position="112"/>
    </location>
</feature>
<gene>
    <name evidence="2" type="ORF">COLO4_19735</name>
</gene>
<keyword evidence="1" id="KW-1133">Transmembrane helix</keyword>
<evidence type="ECO:0000256" key="1">
    <source>
        <dbReference type="SAM" id="Phobius"/>
    </source>
</evidence>
<sequence length="176" mass="20145">MQNICQHHPTGFGYKCDRCTSLGHVMVVVKRLDAGHIIARNANLLWVLNVLRYQPELNTNVTRNIFLLSLTVMIMTILQLITVTFARKEEIRVVGFIILQLVILLLMSNAFLEIFHSSKVASILNFNDGTSGTFVKKIYNYPKCVKCGKPCQDLAFKWKEPGCSYYFHPKCCFSKH</sequence>
<keyword evidence="1" id="KW-0812">Transmembrane</keyword>
<keyword evidence="1" id="KW-0472">Membrane</keyword>
<reference evidence="3" key="1">
    <citation type="submission" date="2013-09" db="EMBL/GenBank/DDBJ databases">
        <title>Corchorus olitorius genome sequencing.</title>
        <authorList>
            <person name="Alam M."/>
            <person name="Haque M.S."/>
            <person name="Islam M.S."/>
            <person name="Emdad E.M."/>
            <person name="Islam M.M."/>
            <person name="Ahmed B."/>
            <person name="Halim A."/>
            <person name="Hossen Q.M.M."/>
            <person name="Hossain M.Z."/>
            <person name="Ahmed R."/>
            <person name="Khan M.M."/>
            <person name="Islam R."/>
            <person name="Rashid M.M."/>
            <person name="Khan S.A."/>
            <person name="Rahman M.S."/>
            <person name="Alam M."/>
            <person name="Yahiya A.S."/>
            <person name="Khan M.S."/>
            <person name="Azam M.S."/>
            <person name="Haque T."/>
            <person name="Lashkar M.Z.H."/>
            <person name="Akhand A.I."/>
            <person name="Morshed G."/>
            <person name="Roy S."/>
            <person name="Uddin K.S."/>
            <person name="Rabeya T."/>
            <person name="Hossain A.S."/>
            <person name="Chowdhury A."/>
            <person name="Snigdha A.R."/>
            <person name="Mortoza M.S."/>
            <person name="Matin S.A."/>
            <person name="Hoque S.M.E."/>
            <person name="Islam M.K."/>
            <person name="Roy D.K."/>
            <person name="Haider R."/>
            <person name="Moosa M.M."/>
            <person name="Elias S.M."/>
            <person name="Hasan A.M."/>
            <person name="Jahan S."/>
            <person name="Shafiuddin M."/>
            <person name="Mahmood N."/>
            <person name="Shommy N.S."/>
        </authorList>
    </citation>
    <scope>NUCLEOTIDE SEQUENCE [LARGE SCALE GENOMIC DNA]</scope>
    <source>
        <strain evidence="3">cv. O-4</strain>
    </source>
</reference>
<keyword evidence="3" id="KW-1185">Reference proteome</keyword>
<evidence type="ECO:0000313" key="2">
    <source>
        <dbReference type="EMBL" id="OMO89485.1"/>
    </source>
</evidence>
<feature type="transmembrane region" description="Helical" evidence="1">
    <location>
        <begin position="65"/>
        <end position="86"/>
    </location>
</feature>
<proteinExistence type="predicted"/>
<accession>A0A1R3J3S5</accession>
<organism evidence="2 3">
    <name type="scientific">Corchorus olitorius</name>
    <dbReference type="NCBI Taxonomy" id="93759"/>
    <lineage>
        <taxon>Eukaryota</taxon>
        <taxon>Viridiplantae</taxon>
        <taxon>Streptophyta</taxon>
        <taxon>Embryophyta</taxon>
        <taxon>Tracheophyta</taxon>
        <taxon>Spermatophyta</taxon>
        <taxon>Magnoliopsida</taxon>
        <taxon>eudicotyledons</taxon>
        <taxon>Gunneridae</taxon>
        <taxon>Pentapetalae</taxon>
        <taxon>rosids</taxon>
        <taxon>malvids</taxon>
        <taxon>Malvales</taxon>
        <taxon>Malvaceae</taxon>
        <taxon>Grewioideae</taxon>
        <taxon>Apeibeae</taxon>
        <taxon>Corchorus</taxon>
    </lineage>
</organism>
<comment type="caution">
    <text evidence="2">The sequence shown here is derived from an EMBL/GenBank/DDBJ whole genome shotgun (WGS) entry which is preliminary data.</text>
</comment>
<dbReference type="Proteomes" id="UP000187203">
    <property type="component" value="Unassembled WGS sequence"/>
</dbReference>
<dbReference type="EMBL" id="AWUE01016755">
    <property type="protein sequence ID" value="OMO89485.1"/>
    <property type="molecule type" value="Genomic_DNA"/>
</dbReference>
<name>A0A1R3J3S5_9ROSI</name>
<evidence type="ECO:0000313" key="3">
    <source>
        <dbReference type="Proteomes" id="UP000187203"/>
    </source>
</evidence>
<protein>
    <submittedName>
        <fullName evidence="2">Uncharacterized protein</fullName>
    </submittedName>
</protein>
<dbReference type="AlphaFoldDB" id="A0A1R3J3S5"/>